<dbReference type="Proteomes" id="UP001144204">
    <property type="component" value="Unassembled WGS sequence"/>
</dbReference>
<dbReference type="RefSeq" id="WP_286135604.1">
    <property type="nucleotide sequence ID" value="NZ_BRPL01000002.1"/>
</dbReference>
<comment type="caution">
    <text evidence="1">The sequence shown here is derived from an EMBL/GenBank/DDBJ whole genome shotgun (WGS) entry which is preliminary data.</text>
</comment>
<evidence type="ECO:0000313" key="1">
    <source>
        <dbReference type="EMBL" id="GLB46146.1"/>
    </source>
</evidence>
<dbReference type="PIRSF" id="PIRSF028498">
    <property type="entry name" value="UCP028498"/>
    <property type="match status" value="1"/>
</dbReference>
<dbReference type="AlphaFoldDB" id="A0A9W6EQP1"/>
<evidence type="ECO:0008006" key="3">
    <source>
        <dbReference type="Google" id="ProtNLM"/>
    </source>
</evidence>
<reference evidence="1" key="2">
    <citation type="journal article" date="2023" name="PLoS ONE">
        <title>Philodulcilactobacillus myokoensis gen. nov., sp. nov., a fructophilic, acidophilic, and agar-phobic lactic acid bacterium isolated from fermented vegetable extracts.</title>
        <authorList>
            <person name="Kouya T."/>
            <person name="Ishiyama Y."/>
            <person name="Ohashi S."/>
            <person name="Kumakubo R."/>
            <person name="Yamazaki T."/>
            <person name="Otaki T."/>
        </authorList>
    </citation>
    <scope>NUCLEOTIDE SEQUENCE</scope>
    <source>
        <strain evidence="1">WR16-4</strain>
    </source>
</reference>
<reference evidence="1" key="1">
    <citation type="submission" date="2022-07" db="EMBL/GenBank/DDBJ databases">
        <authorList>
            <person name="Kouya T."/>
            <person name="Ishiyama Y."/>
        </authorList>
    </citation>
    <scope>NUCLEOTIDE SEQUENCE</scope>
    <source>
        <strain evidence="1">WR16-4</strain>
    </source>
</reference>
<keyword evidence="2" id="KW-1185">Reference proteome</keyword>
<protein>
    <recommendedName>
        <fullName evidence="3">DUF2255 family protein</fullName>
    </recommendedName>
</protein>
<gene>
    <name evidence="1" type="ORF">WR164_01250</name>
</gene>
<evidence type="ECO:0000313" key="2">
    <source>
        <dbReference type="Proteomes" id="UP001144204"/>
    </source>
</evidence>
<dbReference type="EMBL" id="BRPL01000002">
    <property type="protein sequence ID" value="GLB46146.1"/>
    <property type="molecule type" value="Genomic_DNA"/>
</dbReference>
<dbReference type="Pfam" id="PF10012">
    <property type="entry name" value="DUF2255"/>
    <property type="match status" value="1"/>
</dbReference>
<name>A0A9W6EQP1_9LACO</name>
<proteinExistence type="predicted"/>
<dbReference type="InterPro" id="IPR016888">
    <property type="entry name" value="UCP028498"/>
</dbReference>
<sequence length="126" mass="14219">MAKEWTKEQLNGFAKADDMHISPFYSDGKTYGTPTWIWSVVADNHLYVRAFNGQNSRWHQSAMTQKAGKIHLNGQDYEVTFKDASGDKNLDAKINQAYQTKYAGSPYMPPMLEDGPVSATVEIDPR</sequence>
<accession>A0A9W6EQP1</accession>
<organism evidence="1 2">
    <name type="scientific">Philodulcilactobacillus myokoensis</name>
    <dbReference type="NCBI Taxonomy" id="2929573"/>
    <lineage>
        <taxon>Bacteria</taxon>
        <taxon>Bacillati</taxon>
        <taxon>Bacillota</taxon>
        <taxon>Bacilli</taxon>
        <taxon>Lactobacillales</taxon>
        <taxon>Lactobacillaceae</taxon>
        <taxon>Philodulcilactobacillus</taxon>
    </lineage>
</organism>